<comment type="caution">
    <text evidence="1">The sequence shown here is derived from an EMBL/GenBank/DDBJ whole genome shotgun (WGS) entry which is preliminary data.</text>
</comment>
<organism evidence="1 2">
    <name type="scientific">Auriscalpium vulgare</name>
    <dbReference type="NCBI Taxonomy" id="40419"/>
    <lineage>
        <taxon>Eukaryota</taxon>
        <taxon>Fungi</taxon>
        <taxon>Dikarya</taxon>
        <taxon>Basidiomycota</taxon>
        <taxon>Agaricomycotina</taxon>
        <taxon>Agaricomycetes</taxon>
        <taxon>Russulales</taxon>
        <taxon>Auriscalpiaceae</taxon>
        <taxon>Auriscalpium</taxon>
    </lineage>
</organism>
<keyword evidence="2" id="KW-1185">Reference proteome</keyword>
<name>A0ACB8RSP7_9AGAM</name>
<proteinExistence type="predicted"/>
<accession>A0ACB8RSP7</accession>
<evidence type="ECO:0000313" key="1">
    <source>
        <dbReference type="EMBL" id="KAI0046837.1"/>
    </source>
</evidence>
<dbReference type="Proteomes" id="UP000814033">
    <property type="component" value="Unassembled WGS sequence"/>
</dbReference>
<reference evidence="1" key="2">
    <citation type="journal article" date="2022" name="New Phytol.">
        <title>Evolutionary transition to the ectomycorrhizal habit in the genomes of a hyperdiverse lineage of mushroom-forming fungi.</title>
        <authorList>
            <person name="Looney B."/>
            <person name="Miyauchi S."/>
            <person name="Morin E."/>
            <person name="Drula E."/>
            <person name="Courty P.E."/>
            <person name="Kohler A."/>
            <person name="Kuo A."/>
            <person name="LaButti K."/>
            <person name="Pangilinan J."/>
            <person name="Lipzen A."/>
            <person name="Riley R."/>
            <person name="Andreopoulos W."/>
            <person name="He G."/>
            <person name="Johnson J."/>
            <person name="Nolan M."/>
            <person name="Tritt A."/>
            <person name="Barry K.W."/>
            <person name="Grigoriev I.V."/>
            <person name="Nagy L.G."/>
            <person name="Hibbett D."/>
            <person name="Henrissat B."/>
            <person name="Matheny P.B."/>
            <person name="Labbe J."/>
            <person name="Martin F.M."/>
        </authorList>
    </citation>
    <scope>NUCLEOTIDE SEQUENCE</scope>
    <source>
        <strain evidence="1">FP105234-sp</strain>
    </source>
</reference>
<reference evidence="1" key="1">
    <citation type="submission" date="2021-02" db="EMBL/GenBank/DDBJ databases">
        <authorList>
            <consortium name="DOE Joint Genome Institute"/>
            <person name="Ahrendt S."/>
            <person name="Looney B.P."/>
            <person name="Miyauchi S."/>
            <person name="Morin E."/>
            <person name="Drula E."/>
            <person name="Courty P.E."/>
            <person name="Chicoki N."/>
            <person name="Fauchery L."/>
            <person name="Kohler A."/>
            <person name="Kuo A."/>
            <person name="Labutti K."/>
            <person name="Pangilinan J."/>
            <person name="Lipzen A."/>
            <person name="Riley R."/>
            <person name="Andreopoulos W."/>
            <person name="He G."/>
            <person name="Johnson J."/>
            <person name="Barry K.W."/>
            <person name="Grigoriev I.V."/>
            <person name="Nagy L."/>
            <person name="Hibbett D."/>
            <person name="Henrissat B."/>
            <person name="Matheny P.B."/>
            <person name="Labbe J."/>
            <person name="Martin F."/>
        </authorList>
    </citation>
    <scope>NUCLEOTIDE SEQUENCE</scope>
    <source>
        <strain evidence="1">FP105234-sp</strain>
    </source>
</reference>
<gene>
    <name evidence="1" type="ORF">FA95DRAFT_1311361</name>
</gene>
<dbReference type="EMBL" id="MU275916">
    <property type="protein sequence ID" value="KAI0046837.1"/>
    <property type="molecule type" value="Genomic_DNA"/>
</dbReference>
<evidence type="ECO:0000313" key="2">
    <source>
        <dbReference type="Proteomes" id="UP000814033"/>
    </source>
</evidence>
<sequence length="219" mass="25266">METVLAYFKMGSKYDIPRLRQEAVWRLERCYPSTTLDAYKSRSEPRPIVLRKGEVYEVALLALREYNSLHQLLPAALYKCCTVPDLERIIRASSVFVEQPSAALQSEFWKKMYFGRSKLQISHLDDTFWYLDGELSELCTRKTKCTATMKTMQAEAPHDILKYSPTALSSFSTLNPDAADDACADCVAHWKSRHEEGRRRVWAKLREIFDIPVPDDGFV</sequence>
<protein>
    <submittedName>
        <fullName evidence="1">Uncharacterized protein</fullName>
    </submittedName>
</protein>